<dbReference type="AlphaFoldDB" id="A0A645JN41"/>
<gene>
    <name evidence="2" type="ORF">SDC9_212478</name>
</gene>
<dbReference type="EMBL" id="VSSQ01145938">
    <property type="protein sequence ID" value="MPN64702.1"/>
    <property type="molecule type" value="Genomic_DNA"/>
</dbReference>
<keyword evidence="1" id="KW-1133">Transmembrane helix</keyword>
<accession>A0A645JN41</accession>
<feature type="transmembrane region" description="Helical" evidence="1">
    <location>
        <begin position="6"/>
        <end position="29"/>
    </location>
</feature>
<organism evidence="2">
    <name type="scientific">bioreactor metagenome</name>
    <dbReference type="NCBI Taxonomy" id="1076179"/>
    <lineage>
        <taxon>unclassified sequences</taxon>
        <taxon>metagenomes</taxon>
        <taxon>ecological metagenomes</taxon>
    </lineage>
</organism>
<evidence type="ECO:0000256" key="1">
    <source>
        <dbReference type="SAM" id="Phobius"/>
    </source>
</evidence>
<keyword evidence="1" id="KW-0812">Transmembrane</keyword>
<name>A0A645JN41_9ZZZZ</name>
<sequence length="67" mass="6963">MIIKIVVFILRLCFGIELGGIIIVGHPVLKGLANEGIQLKKQLPVLNGGKKPALTVAAAGSPDSGFQ</sequence>
<protein>
    <submittedName>
        <fullName evidence="2">Uncharacterized protein</fullName>
    </submittedName>
</protein>
<keyword evidence="1" id="KW-0472">Membrane</keyword>
<reference evidence="2" key="1">
    <citation type="submission" date="2019-08" db="EMBL/GenBank/DDBJ databases">
        <authorList>
            <person name="Kucharzyk K."/>
            <person name="Murdoch R.W."/>
            <person name="Higgins S."/>
            <person name="Loffler F."/>
        </authorList>
    </citation>
    <scope>NUCLEOTIDE SEQUENCE</scope>
</reference>
<proteinExistence type="predicted"/>
<evidence type="ECO:0000313" key="2">
    <source>
        <dbReference type="EMBL" id="MPN64702.1"/>
    </source>
</evidence>
<comment type="caution">
    <text evidence="2">The sequence shown here is derived from an EMBL/GenBank/DDBJ whole genome shotgun (WGS) entry which is preliminary data.</text>
</comment>